<gene>
    <name evidence="3" type="ORF">BN1050_02070</name>
</gene>
<keyword evidence="2" id="KW-0472">Membrane</keyword>
<keyword evidence="2" id="KW-0812">Transmembrane</keyword>
<sequence>MTPEINLLPKLTHKDEVKSYAPYVLIASIAMLVVAYFIYVYATAASSQTKLEAEEQNLAASLTEAQQTLTTLQAQNKGTLEEATSFVKANSYAVSPLMDEVTKQLPANTYLREYEFTDTTVTLTVDLETMRDVSFYIERLVMSDYFIDAQISTVNTFELGNKKDDKDPKRKFDFLPRYTVTITAVIDYAYLKGGAS</sequence>
<name>A0A078MBB1_9BACL</name>
<protein>
    <recommendedName>
        <fullName evidence="4">Fimbrial assembly protein (PilN)</fullName>
    </recommendedName>
</protein>
<dbReference type="HOGENOM" id="CLU_1382654_0_0_9"/>
<feature type="coiled-coil region" evidence="1">
    <location>
        <begin position="55"/>
        <end position="82"/>
    </location>
</feature>
<accession>A0A078MBB1</accession>
<dbReference type="EMBL" id="LN483076">
    <property type="protein sequence ID" value="CEA04653.1"/>
    <property type="molecule type" value="Genomic_DNA"/>
</dbReference>
<feature type="transmembrane region" description="Helical" evidence="2">
    <location>
        <begin position="20"/>
        <end position="42"/>
    </location>
</feature>
<reference evidence="3" key="1">
    <citation type="submission" date="2014-07" db="EMBL/GenBank/DDBJ databases">
        <authorList>
            <person name="Urmite Genomes Urmite Genomes"/>
        </authorList>
    </citation>
    <scope>NUCLEOTIDE SEQUENCE</scope>
    <source>
        <strain evidence="3">13S34_air</strain>
    </source>
</reference>
<evidence type="ECO:0008006" key="4">
    <source>
        <dbReference type="Google" id="ProtNLM"/>
    </source>
</evidence>
<keyword evidence="2" id="KW-1133">Transmembrane helix</keyword>
<organism evidence="3">
    <name type="scientific">Metalysinibacillus saudimassiliensis</name>
    <dbReference type="NCBI Taxonomy" id="1461583"/>
    <lineage>
        <taxon>Bacteria</taxon>
        <taxon>Bacillati</taxon>
        <taxon>Bacillota</taxon>
        <taxon>Bacilli</taxon>
        <taxon>Bacillales</taxon>
        <taxon>Caryophanaceae</taxon>
        <taxon>Metalysinibacillus</taxon>
    </lineage>
</organism>
<keyword evidence="1" id="KW-0175">Coiled coil</keyword>
<dbReference type="Pfam" id="PF05137">
    <property type="entry name" value="PilN"/>
    <property type="match status" value="1"/>
</dbReference>
<evidence type="ECO:0000256" key="2">
    <source>
        <dbReference type="SAM" id="Phobius"/>
    </source>
</evidence>
<evidence type="ECO:0000313" key="3">
    <source>
        <dbReference type="EMBL" id="CEA04653.1"/>
    </source>
</evidence>
<evidence type="ECO:0000256" key="1">
    <source>
        <dbReference type="SAM" id="Coils"/>
    </source>
</evidence>
<dbReference type="PATRIC" id="fig|1461583.4.peg.1994"/>
<proteinExistence type="predicted"/>
<dbReference type="AlphaFoldDB" id="A0A078MBB1"/>
<dbReference type="InterPro" id="IPR007813">
    <property type="entry name" value="PilN"/>
</dbReference>